<dbReference type="EMBL" id="CM042891">
    <property type="protein sequence ID" value="KAI4302890.1"/>
    <property type="molecule type" value="Genomic_DNA"/>
</dbReference>
<protein>
    <submittedName>
        <fullName evidence="1">Uncharacterized protein</fullName>
    </submittedName>
</protein>
<accession>A0ACB9KZC9</accession>
<evidence type="ECO:0000313" key="2">
    <source>
        <dbReference type="Proteomes" id="UP001057402"/>
    </source>
</evidence>
<organism evidence="1 2">
    <name type="scientific">Melastoma candidum</name>
    <dbReference type="NCBI Taxonomy" id="119954"/>
    <lineage>
        <taxon>Eukaryota</taxon>
        <taxon>Viridiplantae</taxon>
        <taxon>Streptophyta</taxon>
        <taxon>Embryophyta</taxon>
        <taxon>Tracheophyta</taxon>
        <taxon>Spermatophyta</taxon>
        <taxon>Magnoliopsida</taxon>
        <taxon>eudicotyledons</taxon>
        <taxon>Gunneridae</taxon>
        <taxon>Pentapetalae</taxon>
        <taxon>rosids</taxon>
        <taxon>malvids</taxon>
        <taxon>Myrtales</taxon>
        <taxon>Melastomataceae</taxon>
        <taxon>Melastomatoideae</taxon>
        <taxon>Melastomateae</taxon>
        <taxon>Melastoma</taxon>
    </lineage>
</organism>
<keyword evidence="2" id="KW-1185">Reference proteome</keyword>
<reference evidence="2" key="1">
    <citation type="journal article" date="2023" name="Front. Plant Sci.">
        <title>Chromosomal-level genome assembly of Melastoma candidum provides insights into trichome evolution.</title>
        <authorList>
            <person name="Zhong Y."/>
            <person name="Wu W."/>
            <person name="Sun C."/>
            <person name="Zou P."/>
            <person name="Liu Y."/>
            <person name="Dai S."/>
            <person name="Zhou R."/>
        </authorList>
    </citation>
    <scope>NUCLEOTIDE SEQUENCE [LARGE SCALE GENOMIC DNA]</scope>
</reference>
<dbReference type="Proteomes" id="UP001057402">
    <property type="component" value="Chromosome 12"/>
</dbReference>
<evidence type="ECO:0000313" key="1">
    <source>
        <dbReference type="EMBL" id="KAI4302890.1"/>
    </source>
</evidence>
<comment type="caution">
    <text evidence="1">The sequence shown here is derived from an EMBL/GenBank/DDBJ whole genome shotgun (WGS) entry which is preliminary data.</text>
</comment>
<sequence length="212" mass="23321">MSDFLRTMKTMADQLVAIGHSISVSELILYTLWGLPSSYENLATTLSYASTNLTFDQVRANILTYDQRLKQKEALDAVSNPSVLYASSSPHPKREHSFASVALVAPVSLRYTCVTTDVPDQFPSDAWYPNFGASHHMTSQRGILPTPNPYGGSSHVFVGNGSSLPITHSGNLSLRTYSSPLKLHNVLHIPDLTHNLLSVRDLCLKNDCIVTF</sequence>
<proteinExistence type="predicted"/>
<name>A0ACB9KZC9_9MYRT</name>
<gene>
    <name evidence="1" type="ORF">MLD38_038586</name>
</gene>